<dbReference type="AlphaFoldDB" id="A0A2P5ARM4"/>
<evidence type="ECO:0000256" key="1">
    <source>
        <dbReference type="SAM" id="Phobius"/>
    </source>
</evidence>
<dbReference type="OrthoDB" id="10530024at2759"/>
<reference evidence="3" key="1">
    <citation type="submission" date="2016-06" db="EMBL/GenBank/DDBJ databases">
        <title>Parallel loss of symbiosis genes in relatives of nitrogen-fixing non-legume Parasponia.</title>
        <authorList>
            <person name="Van Velzen R."/>
            <person name="Holmer R."/>
            <person name="Bu F."/>
            <person name="Rutten L."/>
            <person name="Van Zeijl A."/>
            <person name="Liu W."/>
            <person name="Santuari L."/>
            <person name="Cao Q."/>
            <person name="Sharma T."/>
            <person name="Shen D."/>
            <person name="Roswanjaya Y."/>
            <person name="Wardhani T."/>
            <person name="Kalhor M.S."/>
            <person name="Jansen J."/>
            <person name="Van den Hoogen J."/>
            <person name="Gungor B."/>
            <person name="Hartog M."/>
            <person name="Hontelez J."/>
            <person name="Verver J."/>
            <person name="Yang W.-C."/>
            <person name="Schijlen E."/>
            <person name="Repin R."/>
            <person name="Schilthuizen M."/>
            <person name="Schranz E."/>
            <person name="Heidstra R."/>
            <person name="Miyata K."/>
            <person name="Fedorova E."/>
            <person name="Kohlen W."/>
            <person name="Bisseling T."/>
            <person name="Smit S."/>
            <person name="Geurts R."/>
        </authorList>
    </citation>
    <scope>NUCLEOTIDE SEQUENCE [LARGE SCALE GENOMIC DNA]</scope>
    <source>
        <strain evidence="3">cv. WU1-14</strain>
    </source>
</reference>
<keyword evidence="1" id="KW-0472">Membrane</keyword>
<accession>A0A2P5ARM4</accession>
<comment type="caution">
    <text evidence="2">The sequence shown here is derived from an EMBL/GenBank/DDBJ whole genome shotgun (WGS) entry which is preliminary data.</text>
</comment>
<dbReference type="Proteomes" id="UP000237105">
    <property type="component" value="Unassembled WGS sequence"/>
</dbReference>
<proteinExistence type="predicted"/>
<keyword evidence="1" id="KW-0812">Transmembrane</keyword>
<feature type="non-terminal residue" evidence="2">
    <location>
        <position position="1"/>
    </location>
</feature>
<organism evidence="2 3">
    <name type="scientific">Parasponia andersonii</name>
    <name type="common">Sponia andersonii</name>
    <dbReference type="NCBI Taxonomy" id="3476"/>
    <lineage>
        <taxon>Eukaryota</taxon>
        <taxon>Viridiplantae</taxon>
        <taxon>Streptophyta</taxon>
        <taxon>Embryophyta</taxon>
        <taxon>Tracheophyta</taxon>
        <taxon>Spermatophyta</taxon>
        <taxon>Magnoliopsida</taxon>
        <taxon>eudicotyledons</taxon>
        <taxon>Gunneridae</taxon>
        <taxon>Pentapetalae</taxon>
        <taxon>rosids</taxon>
        <taxon>fabids</taxon>
        <taxon>Rosales</taxon>
        <taxon>Cannabaceae</taxon>
        <taxon>Parasponia</taxon>
    </lineage>
</organism>
<protein>
    <submittedName>
        <fullName evidence="2">Uncharacterized protein</fullName>
    </submittedName>
</protein>
<keyword evidence="1" id="KW-1133">Transmembrane helix</keyword>
<gene>
    <name evidence="2" type="ORF">PanWU01x14_307040</name>
</gene>
<feature type="transmembrane region" description="Helical" evidence="1">
    <location>
        <begin position="25"/>
        <end position="58"/>
    </location>
</feature>
<keyword evidence="3" id="KW-1185">Reference proteome</keyword>
<sequence>TSSYSIQHLIIHERSRRRRRPISRYMCSTNVVLIMVRVLHVVVFAVVVVVVVAAAIVVSLLKKTAPPAAAAINVFLPERVLVIMHPNLEDPLVHSDLVAELHNKLLIPLLHLPPDPLRELVHLLLLVLTKLGPKPLPGIRARRHHPGPSPSHADPGRVLLCARARYPGRECQEHVGHRGVVRRRDRRRRSRIGAPIPVVVNRGRRRRVVAVVGLVLDDVGHVRSRGGGRLIGVAAVEVAVAAARGAFEGGRVGGGGVGRRHELAAAIERVAAQGGRVVLEAFFVPYYYGSRR</sequence>
<evidence type="ECO:0000313" key="2">
    <source>
        <dbReference type="EMBL" id="PON39193.1"/>
    </source>
</evidence>
<name>A0A2P5ARM4_PARAD</name>
<evidence type="ECO:0000313" key="3">
    <source>
        <dbReference type="Proteomes" id="UP000237105"/>
    </source>
</evidence>
<dbReference type="EMBL" id="JXTB01000473">
    <property type="protein sequence ID" value="PON39193.1"/>
    <property type="molecule type" value="Genomic_DNA"/>
</dbReference>